<dbReference type="GO" id="GO:0008483">
    <property type="term" value="F:transaminase activity"/>
    <property type="evidence" value="ECO:0007669"/>
    <property type="project" value="UniProtKB-KW"/>
</dbReference>
<sequence length="343" mass="37851">MQQGNHGGNIFQAAAFIGCDPGDIRDYSSNVADWQPEGIADIDLPGLLARLPEPHSQTLKAACAAASGLSSQQVWVTAGTTEAIERICQLYGGKRVTILGPTYSDYAHAARQYNLDIHMLLAEPQHGFRHDFATLNVDGDLCFLCNPNNPTATTASRQEVLSLVQRHPRTLFVVDESYLPFHCDEAALTLVPHLTPNLLVLRSFSKIHGIPGLRLGFAMGGSADLLEKLESRCSLWSVNSIAQEMGMRLLSADSTRVARTMAKRRDSIYRELAAFPWLTPLPSAVNFLLCQLHGRDASHLFRHCLQQRVLIRDCSNFAGLDSSCIRFSIKEDMRPLSQAFASF</sequence>
<evidence type="ECO:0000256" key="1">
    <source>
        <dbReference type="ARBA" id="ARBA00001933"/>
    </source>
</evidence>
<protein>
    <recommendedName>
        <fullName evidence="3">Aminotransferase</fullName>
        <ecNumber evidence="3">2.6.1.-</ecNumber>
    </recommendedName>
</protein>
<proteinExistence type="inferred from homology"/>
<dbReference type="PANTHER" id="PTHR42885">
    <property type="entry name" value="HISTIDINOL-PHOSPHATE AMINOTRANSFERASE-RELATED"/>
    <property type="match status" value="1"/>
</dbReference>
<dbReference type="PANTHER" id="PTHR42885:SF1">
    <property type="entry name" value="THREONINE-PHOSPHATE DECARBOXYLASE"/>
    <property type="match status" value="1"/>
</dbReference>
<dbReference type="InterPro" id="IPR015421">
    <property type="entry name" value="PyrdxlP-dep_Trfase_major"/>
</dbReference>
<keyword evidence="3 5" id="KW-0808">Transferase</keyword>
<comment type="similarity">
    <text evidence="3">Belongs to the class-I pyridoxal-phosphate-dependent aminotransferase family.</text>
</comment>
<dbReference type="Pfam" id="PF00155">
    <property type="entry name" value="Aminotran_1_2"/>
    <property type="match status" value="1"/>
</dbReference>
<dbReference type="Gene3D" id="3.90.1150.10">
    <property type="entry name" value="Aspartate Aminotransferase, domain 1"/>
    <property type="match status" value="1"/>
</dbReference>
<feature type="domain" description="Aminotransferase class I/classII large" evidence="4">
    <location>
        <begin position="46"/>
        <end position="330"/>
    </location>
</feature>
<evidence type="ECO:0000256" key="3">
    <source>
        <dbReference type="RuleBase" id="RU000481"/>
    </source>
</evidence>
<accession>E6W0R8</accession>
<evidence type="ECO:0000313" key="5">
    <source>
        <dbReference type="EMBL" id="ADU66413.1"/>
    </source>
</evidence>
<dbReference type="KEGG" id="din:Selin_1683"/>
<evidence type="ECO:0000313" key="6">
    <source>
        <dbReference type="Proteomes" id="UP000002572"/>
    </source>
</evidence>
<dbReference type="InParanoid" id="E6W0R8"/>
<dbReference type="eggNOG" id="COG0079">
    <property type="taxonomic scope" value="Bacteria"/>
</dbReference>
<dbReference type="EMBL" id="CP002432">
    <property type="protein sequence ID" value="ADU66413.1"/>
    <property type="molecule type" value="Genomic_DNA"/>
</dbReference>
<dbReference type="PROSITE" id="PS00105">
    <property type="entry name" value="AA_TRANSFER_CLASS_1"/>
    <property type="match status" value="1"/>
</dbReference>
<dbReference type="Gene3D" id="3.40.640.10">
    <property type="entry name" value="Type I PLP-dependent aspartate aminotransferase-like (Major domain)"/>
    <property type="match status" value="1"/>
</dbReference>
<dbReference type="RefSeq" id="WP_013506293.1">
    <property type="nucleotide sequence ID" value="NC_014836.1"/>
</dbReference>
<name>E6W0R8_DESIS</name>
<organism evidence="5 6">
    <name type="scientific">Desulfurispirillum indicum (strain ATCC BAA-1389 / DSM 22839 / S5)</name>
    <dbReference type="NCBI Taxonomy" id="653733"/>
    <lineage>
        <taxon>Bacteria</taxon>
        <taxon>Pseudomonadati</taxon>
        <taxon>Chrysiogenota</taxon>
        <taxon>Chrysiogenia</taxon>
        <taxon>Chrysiogenales</taxon>
        <taxon>Chrysiogenaceae</taxon>
        <taxon>Desulfurispirillum</taxon>
    </lineage>
</organism>
<dbReference type="STRING" id="653733.Selin_1683"/>
<dbReference type="Proteomes" id="UP000002572">
    <property type="component" value="Chromosome"/>
</dbReference>
<gene>
    <name evidence="5" type="ordered locus">Selin_1683</name>
</gene>
<dbReference type="GO" id="GO:0030170">
    <property type="term" value="F:pyridoxal phosphate binding"/>
    <property type="evidence" value="ECO:0007669"/>
    <property type="project" value="InterPro"/>
</dbReference>
<dbReference type="InterPro" id="IPR015422">
    <property type="entry name" value="PyrdxlP-dep_Trfase_small"/>
</dbReference>
<dbReference type="OrthoDB" id="9813612at2"/>
<evidence type="ECO:0000259" key="4">
    <source>
        <dbReference type="Pfam" id="PF00155"/>
    </source>
</evidence>
<dbReference type="EC" id="2.6.1.-" evidence="3"/>
<keyword evidence="6" id="KW-1185">Reference proteome</keyword>
<keyword evidence="3 5" id="KW-0032">Aminotransferase</keyword>
<comment type="cofactor">
    <cofactor evidence="1 3">
        <name>pyridoxal 5'-phosphate</name>
        <dbReference type="ChEBI" id="CHEBI:597326"/>
    </cofactor>
</comment>
<dbReference type="CDD" id="cd00609">
    <property type="entry name" value="AAT_like"/>
    <property type="match status" value="1"/>
</dbReference>
<keyword evidence="2" id="KW-0663">Pyridoxal phosphate</keyword>
<dbReference type="AlphaFoldDB" id="E6W0R8"/>
<dbReference type="InterPro" id="IPR015424">
    <property type="entry name" value="PyrdxlP-dep_Trfase"/>
</dbReference>
<reference evidence="5 6" key="1">
    <citation type="submission" date="2010-12" db="EMBL/GenBank/DDBJ databases">
        <title>Complete sequence of Desulfurispirillum indicum S5.</title>
        <authorList>
            <consortium name="US DOE Joint Genome Institute"/>
            <person name="Lucas S."/>
            <person name="Copeland A."/>
            <person name="Lapidus A."/>
            <person name="Cheng J.-F."/>
            <person name="Goodwin L."/>
            <person name="Pitluck S."/>
            <person name="Chertkov O."/>
            <person name="Held B."/>
            <person name="Detter J.C."/>
            <person name="Han C."/>
            <person name="Tapia R."/>
            <person name="Land M."/>
            <person name="Hauser L."/>
            <person name="Kyrpides N."/>
            <person name="Ivanova N."/>
            <person name="Mikhailova N."/>
            <person name="Haggblom M."/>
            <person name="Rauschenbach I."/>
            <person name="Bini E."/>
            <person name="Woyke T."/>
        </authorList>
    </citation>
    <scope>NUCLEOTIDE SEQUENCE [LARGE SCALE GENOMIC DNA]</scope>
    <source>
        <strain evidence="6">ATCC BAA-1389 / DSM 22839 / S5</strain>
    </source>
</reference>
<dbReference type="HOGENOM" id="CLU_017584_3_2_0"/>
<dbReference type="InterPro" id="IPR004838">
    <property type="entry name" value="NHTrfase_class1_PyrdxlP-BS"/>
</dbReference>
<dbReference type="InterPro" id="IPR004839">
    <property type="entry name" value="Aminotransferase_I/II_large"/>
</dbReference>
<evidence type="ECO:0000256" key="2">
    <source>
        <dbReference type="ARBA" id="ARBA00022898"/>
    </source>
</evidence>
<dbReference type="SUPFAM" id="SSF53383">
    <property type="entry name" value="PLP-dependent transferases"/>
    <property type="match status" value="1"/>
</dbReference>